<sequence>METDDEWIGEHRIDETTTVRFRHVRPDDAELIAEAIRTASPETILHRFFTLIDGVPPRRLRGMLTIDRSREACIVGVMGDGDRTRIVCGARYIRGESPDRAEIAVTVHDDVQHRGLGTFLLRTLSDLAHREGVREFEAWVLPSNVAMLELLRKLFPDQQQHFEGEVVRVTAPLNQNPAPESRPSGQ</sequence>
<keyword evidence="2" id="KW-0012">Acyltransferase</keyword>
<reference evidence="2 3" key="1">
    <citation type="submission" date="2019-02" db="EMBL/GenBank/DDBJ databases">
        <title>Deep-cultivation of Planctomycetes and their phenomic and genomic characterization uncovers novel biology.</title>
        <authorList>
            <person name="Wiegand S."/>
            <person name="Jogler M."/>
            <person name="Boedeker C."/>
            <person name="Pinto D."/>
            <person name="Vollmers J."/>
            <person name="Rivas-Marin E."/>
            <person name="Kohn T."/>
            <person name="Peeters S.H."/>
            <person name="Heuer A."/>
            <person name="Rast P."/>
            <person name="Oberbeckmann S."/>
            <person name="Bunk B."/>
            <person name="Jeske O."/>
            <person name="Meyerdierks A."/>
            <person name="Storesund J.E."/>
            <person name="Kallscheuer N."/>
            <person name="Luecker S."/>
            <person name="Lage O.M."/>
            <person name="Pohl T."/>
            <person name="Merkel B.J."/>
            <person name="Hornburger P."/>
            <person name="Mueller R.-W."/>
            <person name="Bruemmer F."/>
            <person name="Labrenz M."/>
            <person name="Spormann A.M."/>
            <person name="Op den Camp H."/>
            <person name="Overmann J."/>
            <person name="Amann R."/>
            <person name="Jetten M.S.M."/>
            <person name="Mascher T."/>
            <person name="Medema M.H."/>
            <person name="Devos D.P."/>
            <person name="Kaster A.-K."/>
            <person name="Ovreas L."/>
            <person name="Rohde M."/>
            <person name="Galperin M.Y."/>
            <person name="Jogler C."/>
        </authorList>
    </citation>
    <scope>NUCLEOTIDE SEQUENCE [LARGE SCALE GENOMIC DNA]</scope>
    <source>
        <strain evidence="2 3">Mal4</strain>
    </source>
</reference>
<dbReference type="AlphaFoldDB" id="A0A517Z763"/>
<evidence type="ECO:0000313" key="2">
    <source>
        <dbReference type="EMBL" id="QDU38325.1"/>
    </source>
</evidence>
<dbReference type="GO" id="GO:0016747">
    <property type="term" value="F:acyltransferase activity, transferring groups other than amino-acyl groups"/>
    <property type="evidence" value="ECO:0007669"/>
    <property type="project" value="InterPro"/>
</dbReference>
<dbReference type="Pfam" id="PF00583">
    <property type="entry name" value="Acetyltransf_1"/>
    <property type="match status" value="1"/>
</dbReference>
<dbReference type="EC" id="2.3.1.-" evidence="2"/>
<accession>A0A517Z763</accession>
<feature type="domain" description="N-acetyltransferase" evidence="1">
    <location>
        <begin position="19"/>
        <end position="179"/>
    </location>
</feature>
<evidence type="ECO:0000259" key="1">
    <source>
        <dbReference type="PROSITE" id="PS51186"/>
    </source>
</evidence>
<organism evidence="2 3">
    <name type="scientific">Maioricimonas rarisocia</name>
    <dbReference type="NCBI Taxonomy" id="2528026"/>
    <lineage>
        <taxon>Bacteria</taxon>
        <taxon>Pseudomonadati</taxon>
        <taxon>Planctomycetota</taxon>
        <taxon>Planctomycetia</taxon>
        <taxon>Planctomycetales</taxon>
        <taxon>Planctomycetaceae</taxon>
        <taxon>Maioricimonas</taxon>
    </lineage>
</organism>
<dbReference type="Gene3D" id="3.40.630.30">
    <property type="match status" value="1"/>
</dbReference>
<dbReference type="Proteomes" id="UP000320496">
    <property type="component" value="Chromosome"/>
</dbReference>
<keyword evidence="3" id="KW-1185">Reference proteome</keyword>
<gene>
    <name evidence="2" type="ORF">Mal4_26520</name>
</gene>
<dbReference type="SUPFAM" id="SSF55729">
    <property type="entry name" value="Acyl-CoA N-acyltransferases (Nat)"/>
    <property type="match status" value="1"/>
</dbReference>
<evidence type="ECO:0000313" key="3">
    <source>
        <dbReference type="Proteomes" id="UP000320496"/>
    </source>
</evidence>
<dbReference type="InterPro" id="IPR000182">
    <property type="entry name" value="GNAT_dom"/>
</dbReference>
<protein>
    <submittedName>
        <fullName evidence="2">Acetyltransferase Pat</fullName>
        <ecNumber evidence="2">2.3.1.-</ecNumber>
    </submittedName>
</protein>
<dbReference type="CDD" id="cd04301">
    <property type="entry name" value="NAT_SF"/>
    <property type="match status" value="1"/>
</dbReference>
<dbReference type="InterPro" id="IPR016181">
    <property type="entry name" value="Acyl_CoA_acyltransferase"/>
</dbReference>
<dbReference type="EMBL" id="CP036275">
    <property type="protein sequence ID" value="QDU38325.1"/>
    <property type="molecule type" value="Genomic_DNA"/>
</dbReference>
<dbReference type="PROSITE" id="PS51186">
    <property type="entry name" value="GNAT"/>
    <property type="match status" value="1"/>
</dbReference>
<keyword evidence="2" id="KW-0808">Transferase</keyword>
<dbReference type="KEGG" id="mri:Mal4_26520"/>
<proteinExistence type="predicted"/>
<name>A0A517Z763_9PLAN</name>